<dbReference type="EMBL" id="PP179318">
    <property type="protein sequence ID" value="XAI70153.1"/>
    <property type="molecule type" value="Genomic_DNA"/>
</dbReference>
<gene>
    <name evidence="1" type="ORF">Nican01_00140</name>
</gene>
<proteinExistence type="predicted"/>
<sequence length="157" mass="18220">MNLGDIWGAASEPTQGEKTRHHLIMDAIAEYMEGRLQESGGAGRQLCEDLHLIDFKTNTPDAYEYEAFKFCYYDKVDTKRAESVYARVEDIQNFWMMCSWLHRGFSHHGMTDTQIRNKLMINGEQLKAMYNNDQKAFCFAGVATVQMTLREFVKLEK</sequence>
<accession>A0AAU6W102</accession>
<protein>
    <submittedName>
        <fullName evidence="1">Uncharacterized protein</fullName>
    </submittedName>
</protein>
<organism evidence="1">
    <name type="scientific">Pseudomonas phage Nican01</name>
    <dbReference type="NCBI Taxonomy" id="3138540"/>
    <lineage>
        <taxon>Viruses</taxon>
        <taxon>Duplodnaviria</taxon>
        <taxon>Heunggongvirae</taxon>
        <taxon>Uroviricota</taxon>
        <taxon>Caudoviricetes</taxon>
        <taxon>Nickievirus</taxon>
    </lineage>
</organism>
<reference evidence="1" key="1">
    <citation type="journal article" date="2024" name="J. Gen. Virol.">
        <title>Novel phages of Pseudomonas syringae unveil numerous potential auxiliary metabolic genes.</title>
        <authorList>
            <person name="Feltin C."/>
            <person name="Garneau J.R."/>
            <person name="Morris C.E."/>
            <person name="Berard A."/>
            <person name="Torres-Barcelo C."/>
        </authorList>
    </citation>
    <scope>NUCLEOTIDE SEQUENCE</scope>
</reference>
<evidence type="ECO:0000313" key="1">
    <source>
        <dbReference type="EMBL" id="XAI70153.1"/>
    </source>
</evidence>
<name>A0AAU6W102_9CAUD</name>